<keyword evidence="1" id="KW-0677">Repeat</keyword>
<dbReference type="InterPro" id="IPR036770">
    <property type="entry name" value="Ankyrin_rpt-contain_sf"/>
</dbReference>
<dbReference type="InterPro" id="IPR002110">
    <property type="entry name" value="Ankyrin_rpt"/>
</dbReference>
<comment type="caution">
    <text evidence="5">The sequence shown here is derived from an EMBL/GenBank/DDBJ whole genome shotgun (WGS) entry which is preliminary data.</text>
</comment>
<dbReference type="AlphaFoldDB" id="A0AA38RTZ0"/>
<dbReference type="PANTHER" id="PTHR24198">
    <property type="entry name" value="ANKYRIN REPEAT AND PROTEIN KINASE DOMAIN-CONTAINING PROTEIN"/>
    <property type="match status" value="1"/>
</dbReference>
<evidence type="ECO:0000256" key="4">
    <source>
        <dbReference type="SAM" id="MobiDB-lite"/>
    </source>
</evidence>
<dbReference type="EMBL" id="JANBVO010000002">
    <property type="protein sequence ID" value="KAJ9156647.1"/>
    <property type="molecule type" value="Genomic_DNA"/>
</dbReference>
<feature type="repeat" description="ANK" evidence="3">
    <location>
        <begin position="257"/>
        <end position="299"/>
    </location>
</feature>
<feature type="region of interest" description="Disordered" evidence="4">
    <location>
        <begin position="1"/>
        <end position="49"/>
    </location>
</feature>
<feature type="repeat" description="ANK" evidence="3">
    <location>
        <begin position="351"/>
        <end position="383"/>
    </location>
</feature>
<dbReference type="PROSITE" id="PS50297">
    <property type="entry name" value="ANK_REP_REGION"/>
    <property type="match status" value="4"/>
</dbReference>
<feature type="repeat" description="ANK" evidence="3">
    <location>
        <begin position="528"/>
        <end position="560"/>
    </location>
</feature>
<evidence type="ECO:0000313" key="5">
    <source>
        <dbReference type="EMBL" id="KAJ9156647.1"/>
    </source>
</evidence>
<protein>
    <recommendedName>
        <fullName evidence="7">Ankyrin</fullName>
    </recommendedName>
</protein>
<feature type="region of interest" description="Disordered" evidence="4">
    <location>
        <begin position="633"/>
        <end position="662"/>
    </location>
</feature>
<organism evidence="5 6">
    <name type="scientific">Pleurostoma richardsiae</name>
    <dbReference type="NCBI Taxonomy" id="41990"/>
    <lineage>
        <taxon>Eukaryota</taxon>
        <taxon>Fungi</taxon>
        <taxon>Dikarya</taxon>
        <taxon>Ascomycota</taxon>
        <taxon>Pezizomycotina</taxon>
        <taxon>Sordariomycetes</taxon>
        <taxon>Sordariomycetidae</taxon>
        <taxon>Calosphaeriales</taxon>
        <taxon>Pleurostomataceae</taxon>
        <taxon>Pleurostoma</taxon>
    </lineage>
</organism>
<dbReference type="Pfam" id="PF12796">
    <property type="entry name" value="Ank_2"/>
    <property type="match status" value="2"/>
</dbReference>
<keyword evidence="6" id="KW-1185">Reference proteome</keyword>
<dbReference type="Proteomes" id="UP001174694">
    <property type="component" value="Unassembled WGS sequence"/>
</dbReference>
<accession>A0AA38RTZ0</accession>
<name>A0AA38RTZ0_9PEZI</name>
<evidence type="ECO:0000256" key="3">
    <source>
        <dbReference type="PROSITE-ProRule" id="PRU00023"/>
    </source>
</evidence>
<dbReference type="PROSITE" id="PS50088">
    <property type="entry name" value="ANK_REPEAT"/>
    <property type="match status" value="6"/>
</dbReference>
<feature type="repeat" description="ANK" evidence="3">
    <location>
        <begin position="183"/>
        <end position="211"/>
    </location>
</feature>
<dbReference type="Pfam" id="PF13857">
    <property type="entry name" value="Ank_5"/>
    <property type="match status" value="1"/>
</dbReference>
<dbReference type="Gene3D" id="1.25.40.20">
    <property type="entry name" value="Ankyrin repeat-containing domain"/>
    <property type="match status" value="2"/>
</dbReference>
<dbReference type="SMART" id="SM00248">
    <property type="entry name" value="ANK"/>
    <property type="match status" value="10"/>
</dbReference>
<gene>
    <name evidence="5" type="ORF">NKR23_g1018</name>
</gene>
<evidence type="ECO:0000256" key="2">
    <source>
        <dbReference type="ARBA" id="ARBA00023043"/>
    </source>
</evidence>
<keyword evidence="2 3" id="KW-0040">ANK repeat</keyword>
<feature type="compositionally biased region" description="Gly residues" evidence="4">
    <location>
        <begin position="653"/>
        <end position="662"/>
    </location>
</feature>
<reference evidence="5" key="1">
    <citation type="submission" date="2022-07" db="EMBL/GenBank/DDBJ databases">
        <title>Fungi with potential for degradation of polypropylene.</title>
        <authorList>
            <person name="Gostincar C."/>
        </authorList>
    </citation>
    <scope>NUCLEOTIDE SEQUENCE</scope>
    <source>
        <strain evidence="5">EXF-13308</strain>
    </source>
</reference>
<dbReference type="SUPFAM" id="SSF48403">
    <property type="entry name" value="Ankyrin repeat"/>
    <property type="match status" value="1"/>
</dbReference>
<feature type="repeat" description="ANK" evidence="3">
    <location>
        <begin position="445"/>
        <end position="477"/>
    </location>
</feature>
<proteinExistence type="predicted"/>
<evidence type="ECO:0000313" key="6">
    <source>
        <dbReference type="Proteomes" id="UP001174694"/>
    </source>
</evidence>
<dbReference type="PANTHER" id="PTHR24198:SF165">
    <property type="entry name" value="ANKYRIN REPEAT-CONTAINING PROTEIN-RELATED"/>
    <property type="match status" value="1"/>
</dbReference>
<evidence type="ECO:0000256" key="1">
    <source>
        <dbReference type="ARBA" id="ARBA00022737"/>
    </source>
</evidence>
<evidence type="ECO:0008006" key="7">
    <source>
        <dbReference type="Google" id="ProtNLM"/>
    </source>
</evidence>
<feature type="repeat" description="ANK" evidence="3">
    <location>
        <begin position="222"/>
        <end position="254"/>
    </location>
</feature>
<sequence>METRPQINNETHHNRETTPSETESSHAAVGASWERRRLVPSSDRGTPTGDLVKAVYAEDVSMCSSILDSHPELVNSNIRHYADRSALGPWWNDSGRPTSEPPLVMACMLPRYKGQRGPSPGCFSIAQLLVSRGAGLRAPGQMDNPHWANSILHRVCGEYNSAAMLDLLVRAGANPATRERDEYERTALQVAAESGAVDSVCFLLRHGANVDDPGLYGDPMSTTNTPLHTAAEWGRYKVLRVLLEHGGLVYLNSSRGDGLTPLQLAVGMGSRRISLQASERKATVTTLLDAGADATITGPDGVSLLRATVSWAGEEVIRWLVETGADLGERGLHCSEFSRWRPSGWVLEGGTTVTNLHIAASAWNEDGVRALVALGAEVDAIDSDGRSPLHWVAIGNFPEKNIYGRALWELSTELQADLESTSDAAVGPARFLLQHGSILDRQDRHGRAALHYAARNKYMGLVKLLLEQGANSCLQDSDGSTTLHMLAHFPLAALESLLRRALDDEFLNLLRQAGTQAGHLNIDYVDHRGDTPLHIAARYASDTAVDLFLRLGADPKRRNADGSTALHPAARRPLWQRQFEDQVLWRPFPEGDRRAKRMRSLLLAAGADASSTDADGHTAAEIESAEAERIHRTRELAEQKARRPLQPDYMIGRGRGGGARFG</sequence>
<dbReference type="Pfam" id="PF13637">
    <property type="entry name" value="Ank_4"/>
    <property type="match status" value="2"/>
</dbReference>